<dbReference type="AlphaFoldDB" id="A0A7X2S7B2"/>
<keyword evidence="1" id="KW-1133">Transmembrane helix</keyword>
<name>A0A7X2S7B2_9BACI</name>
<evidence type="ECO:0008006" key="4">
    <source>
        <dbReference type="Google" id="ProtNLM"/>
    </source>
</evidence>
<accession>A0A7X2S7B2</accession>
<keyword evidence="1" id="KW-0812">Transmembrane</keyword>
<comment type="caution">
    <text evidence="2">The sequence shown here is derived from an EMBL/GenBank/DDBJ whole genome shotgun (WGS) entry which is preliminary data.</text>
</comment>
<evidence type="ECO:0000256" key="1">
    <source>
        <dbReference type="SAM" id="Phobius"/>
    </source>
</evidence>
<evidence type="ECO:0000313" key="3">
    <source>
        <dbReference type="Proteomes" id="UP000434639"/>
    </source>
</evidence>
<dbReference type="Proteomes" id="UP000434639">
    <property type="component" value="Unassembled WGS sequence"/>
</dbReference>
<reference evidence="2 3" key="1">
    <citation type="journal article" date="2017" name="Int. J. Syst. Evol. Microbiol.">
        <title>Bacillus mangrovi sp. nov., isolated from a sediment sample from a mangrove forest.</title>
        <authorList>
            <person name="Gupta V."/>
            <person name="Singh P.K."/>
            <person name="Korpole S."/>
            <person name="Tanuku N.R.S."/>
            <person name="Pinnaka A.K."/>
        </authorList>
    </citation>
    <scope>NUCLEOTIDE SEQUENCE [LARGE SCALE GENOMIC DNA]</scope>
    <source>
        <strain evidence="2 3">KCTC 33872</strain>
    </source>
</reference>
<keyword evidence="3" id="KW-1185">Reference proteome</keyword>
<protein>
    <recommendedName>
        <fullName evidence="4">DUF304 domain-containing protein</fullName>
    </recommendedName>
</protein>
<keyword evidence="1" id="KW-0472">Membrane</keyword>
<dbReference type="OrthoDB" id="9858112at2"/>
<feature type="transmembrane region" description="Helical" evidence="1">
    <location>
        <begin position="26"/>
        <end position="46"/>
    </location>
</feature>
<evidence type="ECO:0000313" key="2">
    <source>
        <dbReference type="EMBL" id="MTH54141.1"/>
    </source>
</evidence>
<dbReference type="EMBL" id="WMIB01000011">
    <property type="protein sequence ID" value="MTH54141.1"/>
    <property type="molecule type" value="Genomic_DNA"/>
</dbReference>
<organism evidence="2 3">
    <name type="scientific">Metabacillus mangrovi</name>
    <dbReference type="NCBI Taxonomy" id="1491830"/>
    <lineage>
        <taxon>Bacteria</taxon>
        <taxon>Bacillati</taxon>
        <taxon>Bacillota</taxon>
        <taxon>Bacilli</taxon>
        <taxon>Bacillales</taxon>
        <taxon>Bacillaceae</taxon>
        <taxon>Metabacillus</taxon>
    </lineage>
</organism>
<sequence length="129" mass="15158">MAFPIMFFRLTDPFSGFDFSFSSTSLIFYGSPLMIIFALYGSFFFFTIDKRDYITLNGSWLYHKKRYFFPPVKISLAMAEDYRITDTKLVLFLEQNKEEEINLQFLKVRDAERLENAVKGLLEAKKTAP</sequence>
<gene>
    <name evidence="2" type="ORF">GKZ89_12075</name>
</gene>
<proteinExistence type="predicted"/>
<dbReference type="RefSeq" id="WP_155112661.1">
    <property type="nucleotide sequence ID" value="NZ_WMIB01000011.1"/>
</dbReference>